<dbReference type="PANTHER" id="PTHR10408:SF8">
    <property type="entry name" value="O-ACYLTRANSFERASE"/>
    <property type="match status" value="1"/>
</dbReference>
<gene>
    <name evidence="10" type="ORF">PXEA_LOCUS33900</name>
</gene>
<dbReference type="GO" id="GO:0005789">
    <property type="term" value="C:endoplasmic reticulum membrane"/>
    <property type="evidence" value="ECO:0007669"/>
    <property type="project" value="UniProtKB-SubCell"/>
</dbReference>
<organism evidence="10 11">
    <name type="scientific">Protopolystoma xenopodis</name>
    <dbReference type="NCBI Taxonomy" id="117903"/>
    <lineage>
        <taxon>Eukaryota</taxon>
        <taxon>Metazoa</taxon>
        <taxon>Spiralia</taxon>
        <taxon>Lophotrochozoa</taxon>
        <taxon>Platyhelminthes</taxon>
        <taxon>Monogenea</taxon>
        <taxon>Polyopisthocotylea</taxon>
        <taxon>Polystomatidea</taxon>
        <taxon>Polystomatidae</taxon>
        <taxon>Protopolystoma</taxon>
    </lineage>
</organism>
<feature type="transmembrane region" description="Helical" evidence="9">
    <location>
        <begin position="211"/>
        <end position="237"/>
    </location>
</feature>
<evidence type="ECO:0000256" key="8">
    <source>
        <dbReference type="ARBA" id="ARBA00023315"/>
    </source>
</evidence>
<dbReference type="AlphaFoldDB" id="A0A3S5C7I0"/>
<evidence type="ECO:0000256" key="6">
    <source>
        <dbReference type="ARBA" id="ARBA00022989"/>
    </source>
</evidence>
<reference evidence="10" key="1">
    <citation type="submission" date="2018-11" db="EMBL/GenBank/DDBJ databases">
        <authorList>
            <consortium name="Pathogen Informatics"/>
        </authorList>
    </citation>
    <scope>NUCLEOTIDE SEQUENCE</scope>
</reference>
<dbReference type="GO" id="GO:0008374">
    <property type="term" value="F:O-acyltransferase activity"/>
    <property type="evidence" value="ECO:0007669"/>
    <property type="project" value="InterPro"/>
</dbReference>
<evidence type="ECO:0000256" key="7">
    <source>
        <dbReference type="ARBA" id="ARBA00023136"/>
    </source>
</evidence>
<dbReference type="Pfam" id="PF03062">
    <property type="entry name" value="MBOAT"/>
    <property type="match status" value="1"/>
</dbReference>
<feature type="transmembrane region" description="Helical" evidence="9">
    <location>
        <begin position="72"/>
        <end position="94"/>
    </location>
</feature>
<evidence type="ECO:0000256" key="5">
    <source>
        <dbReference type="ARBA" id="ARBA00022824"/>
    </source>
</evidence>
<feature type="transmembrane region" description="Helical" evidence="9">
    <location>
        <begin position="35"/>
        <end position="52"/>
    </location>
</feature>
<keyword evidence="4 9" id="KW-0812">Transmembrane</keyword>
<dbReference type="PANTHER" id="PTHR10408">
    <property type="entry name" value="STEROL O-ACYLTRANSFERASE"/>
    <property type="match status" value="1"/>
</dbReference>
<evidence type="ECO:0000256" key="4">
    <source>
        <dbReference type="ARBA" id="ARBA00022692"/>
    </source>
</evidence>
<evidence type="ECO:0000313" key="10">
    <source>
        <dbReference type="EMBL" id="VEL40460.1"/>
    </source>
</evidence>
<evidence type="ECO:0000256" key="2">
    <source>
        <dbReference type="ARBA" id="ARBA00009010"/>
    </source>
</evidence>
<keyword evidence="7 9" id="KW-0472">Membrane</keyword>
<evidence type="ECO:0000256" key="9">
    <source>
        <dbReference type="SAM" id="Phobius"/>
    </source>
</evidence>
<evidence type="ECO:0000256" key="3">
    <source>
        <dbReference type="ARBA" id="ARBA00022679"/>
    </source>
</evidence>
<keyword evidence="11" id="KW-1185">Reference proteome</keyword>
<accession>A0A3S5C7I0</accession>
<comment type="caution">
    <text evidence="10">The sequence shown here is derived from an EMBL/GenBank/DDBJ whole genome shotgun (WGS) entry which is preliminary data.</text>
</comment>
<feature type="transmembrane region" description="Helical" evidence="9">
    <location>
        <begin position="249"/>
        <end position="270"/>
    </location>
</feature>
<dbReference type="OrthoDB" id="10039049at2759"/>
<comment type="subcellular location">
    <subcellularLocation>
        <location evidence="1">Endoplasmic reticulum membrane</location>
        <topology evidence="1">Multi-pass membrane protein</topology>
    </subcellularLocation>
</comment>
<keyword evidence="5" id="KW-0256">Endoplasmic reticulum</keyword>
<dbReference type="InterPro" id="IPR004299">
    <property type="entry name" value="MBOAT_fam"/>
</dbReference>
<dbReference type="EMBL" id="CAAALY010265013">
    <property type="protein sequence ID" value="VEL40460.1"/>
    <property type="molecule type" value="Genomic_DNA"/>
</dbReference>
<comment type="similarity">
    <text evidence="2">Belongs to the membrane-bound acyltransferase family. Sterol o-acyltransferase subfamily.</text>
</comment>
<feature type="non-terminal residue" evidence="10">
    <location>
        <position position="1"/>
    </location>
</feature>
<keyword evidence="6 9" id="KW-1133">Transmembrane helix</keyword>
<protein>
    <submittedName>
        <fullName evidence="10">Uncharacterized protein</fullName>
    </submittedName>
</protein>
<name>A0A3S5C7I0_9PLAT</name>
<keyword evidence="3" id="KW-0808">Transferase</keyword>
<dbReference type="Proteomes" id="UP000784294">
    <property type="component" value="Unassembled WGS sequence"/>
</dbReference>
<evidence type="ECO:0000256" key="1">
    <source>
        <dbReference type="ARBA" id="ARBA00004477"/>
    </source>
</evidence>
<keyword evidence="8" id="KW-0012">Acyltransferase</keyword>
<evidence type="ECO:0000313" key="11">
    <source>
        <dbReference type="Proteomes" id="UP000784294"/>
    </source>
</evidence>
<dbReference type="InterPro" id="IPR014371">
    <property type="entry name" value="Oat_ACAT_DAG_ARE"/>
</dbReference>
<sequence length="307" mass="35243">GVTDKPRQQFRPGAAETTIAPSKSPISKASIRKDLSCYLYFLLAPTLIYRTSYPNTPRVNWHLVLLHLAQCVAFFASIFSTVIGSVAIVTLLFFGHLHAWQNAFAEMTRFADRGFYSAWWTSSNYRQFFRTWNILVQDWLYTYVFNDVRALLASRLGLRSPGVWKPDWLYTYVFNDVRALLASRLGLRSPGVWKPVCTGCVFLLSALWHEYILAVALGFVYPVMLVFFGFFGFLLYFVPTNANLGNVHLLTSFFLGNALLLSLYTMEWYARRNCPRVRFDWTDYVVPRSWGCLPPTLSNEASVLLGR</sequence>
<proteinExistence type="inferred from homology"/>